<evidence type="ECO:0000313" key="11">
    <source>
        <dbReference type="Proteomes" id="UP000267019"/>
    </source>
</evidence>
<dbReference type="GO" id="GO:0051539">
    <property type="term" value="F:4 iron, 4 sulfur cluster binding"/>
    <property type="evidence" value="ECO:0007669"/>
    <property type="project" value="UniProtKB-KW"/>
</dbReference>
<dbReference type="CDD" id="cd01335">
    <property type="entry name" value="Radical_SAM"/>
    <property type="match status" value="1"/>
</dbReference>
<dbReference type="GO" id="GO:0044272">
    <property type="term" value="P:sulfur compound biosynthetic process"/>
    <property type="evidence" value="ECO:0007669"/>
    <property type="project" value="UniProtKB-ARBA"/>
</dbReference>
<keyword evidence="2 7" id="KW-0949">S-adenosyl-L-methionine</keyword>
<dbReference type="SMART" id="SM00876">
    <property type="entry name" value="BATS"/>
    <property type="match status" value="1"/>
</dbReference>
<comment type="caution">
    <text evidence="10">The sequence shown here is derived from an EMBL/GenBank/DDBJ whole genome shotgun (WGS) entry which is preliminary data.</text>
</comment>
<keyword evidence="4 7" id="KW-0408">Iron</keyword>
<keyword evidence="3" id="KW-0479">Metal-binding</keyword>
<evidence type="ECO:0000256" key="4">
    <source>
        <dbReference type="ARBA" id="ARBA00023004"/>
    </source>
</evidence>
<gene>
    <name evidence="10" type="ORF">C7438_0080</name>
</gene>
<dbReference type="GO" id="GO:0046872">
    <property type="term" value="F:metal ion binding"/>
    <property type="evidence" value="ECO:0007669"/>
    <property type="project" value="UniProtKB-KW"/>
</dbReference>
<evidence type="ECO:0000313" key="10">
    <source>
        <dbReference type="EMBL" id="RKQ88447.1"/>
    </source>
</evidence>
<dbReference type="GO" id="GO:0016740">
    <property type="term" value="F:transferase activity"/>
    <property type="evidence" value="ECO:0007669"/>
    <property type="project" value="TreeGrafter"/>
</dbReference>
<keyword evidence="5 7" id="KW-0411">Iron-sulfur</keyword>
<comment type="cofactor">
    <cofactor evidence="6">
        <name>[2Fe-2S] cluster</name>
        <dbReference type="ChEBI" id="CHEBI:190135"/>
    </cofactor>
</comment>
<feature type="binding site" evidence="7">
    <location>
        <position position="87"/>
    </location>
    <ligand>
        <name>[4Fe-4S] cluster</name>
        <dbReference type="ChEBI" id="CHEBI:49883"/>
        <note>4Fe-4S-S-AdoMet</note>
    </ligand>
</feature>
<feature type="binding site" evidence="8">
    <location>
        <position position="157"/>
    </location>
    <ligand>
        <name>(3R)-3-methyl-D-ornithine</name>
        <dbReference type="ChEBI" id="CHEBI:64642"/>
    </ligand>
</feature>
<dbReference type="InterPro" id="IPR034422">
    <property type="entry name" value="HydE/PylB-like"/>
</dbReference>
<feature type="domain" description="Radical SAM core" evidence="9">
    <location>
        <begin position="69"/>
        <end position="293"/>
    </location>
</feature>
<evidence type="ECO:0000256" key="2">
    <source>
        <dbReference type="ARBA" id="ARBA00022691"/>
    </source>
</evidence>
<dbReference type="Pfam" id="PF04055">
    <property type="entry name" value="Radical_SAM"/>
    <property type="match status" value="1"/>
</dbReference>
<keyword evidence="1 7" id="KW-0004">4Fe-4S</keyword>
<comment type="cofactor">
    <cofactor evidence="7">
        <name>[4Fe-4S] cluster</name>
        <dbReference type="ChEBI" id="CHEBI:49883"/>
    </cofactor>
    <text evidence="7">Binds 1 [4Fe-4S] cluster. The cluster is coordinated with 3 cysteines and an exchangeable S-adenosyl-L-methionine.</text>
</comment>
<dbReference type="OrthoDB" id="9775764at2"/>
<proteinExistence type="predicted"/>
<dbReference type="SFLD" id="SFLDG01280">
    <property type="entry name" value="HydE/PylB-like"/>
    <property type="match status" value="1"/>
</dbReference>
<evidence type="ECO:0000256" key="7">
    <source>
        <dbReference type="PIRSR" id="PIRSR004762-1"/>
    </source>
</evidence>
<dbReference type="PIRSF" id="PIRSF004762">
    <property type="entry name" value="CHP00423"/>
    <property type="match status" value="1"/>
</dbReference>
<dbReference type="Gene3D" id="3.20.20.70">
    <property type="entry name" value="Aldolase class I"/>
    <property type="match status" value="1"/>
</dbReference>
<evidence type="ECO:0000256" key="6">
    <source>
        <dbReference type="ARBA" id="ARBA00034078"/>
    </source>
</evidence>
<evidence type="ECO:0000259" key="9">
    <source>
        <dbReference type="PROSITE" id="PS51918"/>
    </source>
</evidence>
<dbReference type="InterPro" id="IPR007197">
    <property type="entry name" value="rSAM"/>
</dbReference>
<evidence type="ECO:0000256" key="5">
    <source>
        <dbReference type="ARBA" id="ARBA00023014"/>
    </source>
</evidence>
<protein>
    <submittedName>
        <fullName evidence="10">Biotin synthase</fullName>
    </submittedName>
</protein>
<dbReference type="SMART" id="SM00729">
    <property type="entry name" value="Elp3"/>
    <property type="match status" value="1"/>
</dbReference>
<dbReference type="NCBIfam" id="TIGR03956">
    <property type="entry name" value="rSAM_HydE"/>
    <property type="match status" value="1"/>
</dbReference>
<dbReference type="AlphaFoldDB" id="A0A660L3D2"/>
<feature type="binding site" evidence="7">
    <location>
        <position position="83"/>
    </location>
    <ligand>
        <name>[4Fe-4S] cluster</name>
        <dbReference type="ChEBI" id="CHEBI:49883"/>
        <note>4Fe-4S-S-AdoMet</note>
    </ligand>
</feature>
<dbReference type="Proteomes" id="UP000267019">
    <property type="component" value="Unassembled WGS sequence"/>
</dbReference>
<dbReference type="PROSITE" id="PS51918">
    <property type="entry name" value="RADICAL_SAM"/>
    <property type="match status" value="1"/>
</dbReference>
<dbReference type="EMBL" id="RBIJ01000001">
    <property type="protein sequence ID" value="RKQ88447.1"/>
    <property type="molecule type" value="Genomic_DNA"/>
</dbReference>
<dbReference type="InterPro" id="IPR024021">
    <property type="entry name" value="FeFe-hyd_HydE_rSAM"/>
</dbReference>
<reference evidence="10 11" key="1">
    <citation type="submission" date="2018-10" db="EMBL/GenBank/DDBJ databases">
        <title>Genomic Encyclopedia of Type Strains, Phase IV (KMG-IV): sequencing the most valuable type-strain genomes for metagenomic binning, comparative biology and taxonomic classification.</title>
        <authorList>
            <person name="Goeker M."/>
        </authorList>
    </citation>
    <scope>NUCLEOTIDE SEQUENCE [LARGE SCALE GENOMIC DNA]</scope>
    <source>
        <strain evidence="10 11">DSM 22653</strain>
    </source>
</reference>
<name>A0A660L3D2_9BACL</name>
<dbReference type="GO" id="GO:0042364">
    <property type="term" value="P:water-soluble vitamin biosynthetic process"/>
    <property type="evidence" value="ECO:0007669"/>
    <property type="project" value="UniProtKB-ARBA"/>
</dbReference>
<evidence type="ECO:0000256" key="8">
    <source>
        <dbReference type="PIRSR" id="PIRSR004762-2"/>
    </source>
</evidence>
<dbReference type="InterPro" id="IPR058240">
    <property type="entry name" value="rSAM_sf"/>
</dbReference>
<feature type="binding site" evidence="8">
    <location>
        <position position="182"/>
    </location>
    <ligand>
        <name>S-adenosyl-L-methionine</name>
        <dbReference type="ChEBI" id="CHEBI:59789"/>
    </ligand>
</feature>
<dbReference type="PANTHER" id="PTHR43726">
    <property type="entry name" value="3-METHYLORNITHINE SYNTHASE"/>
    <property type="match status" value="1"/>
</dbReference>
<dbReference type="SUPFAM" id="SSF102114">
    <property type="entry name" value="Radical SAM enzymes"/>
    <property type="match status" value="1"/>
</dbReference>
<dbReference type="PANTHER" id="PTHR43726:SF1">
    <property type="entry name" value="BIOTIN SYNTHASE"/>
    <property type="match status" value="1"/>
</dbReference>
<dbReference type="InterPro" id="IPR006638">
    <property type="entry name" value="Elp3/MiaA/NifB-like_rSAM"/>
</dbReference>
<dbReference type="RefSeq" id="WP_121443387.1">
    <property type="nucleotide sequence ID" value="NZ_RBIJ01000001.1"/>
</dbReference>
<dbReference type="InterPro" id="IPR010722">
    <property type="entry name" value="BATS_dom"/>
</dbReference>
<accession>A0A660L3D2</accession>
<organism evidence="10 11">
    <name type="scientific">Brockia lithotrophica</name>
    <dbReference type="NCBI Taxonomy" id="933949"/>
    <lineage>
        <taxon>Bacteria</taxon>
        <taxon>Bacillati</taxon>
        <taxon>Bacillota</taxon>
        <taxon>Bacilli</taxon>
        <taxon>Bacillales</taxon>
        <taxon>Bacillales Family X. Incertae Sedis</taxon>
        <taxon>Brockia</taxon>
    </lineage>
</organism>
<evidence type="ECO:0000256" key="1">
    <source>
        <dbReference type="ARBA" id="ARBA00022485"/>
    </source>
</evidence>
<keyword evidence="11" id="KW-1185">Reference proteome</keyword>
<dbReference type="SFLD" id="SFLDS00029">
    <property type="entry name" value="Radical_SAM"/>
    <property type="match status" value="1"/>
</dbReference>
<feature type="binding site" evidence="8">
    <location>
        <position position="201"/>
    </location>
    <ligand>
        <name>S-adenosyl-L-methionine</name>
        <dbReference type="ChEBI" id="CHEBI:59789"/>
    </ligand>
</feature>
<evidence type="ECO:0000256" key="3">
    <source>
        <dbReference type="ARBA" id="ARBA00022723"/>
    </source>
</evidence>
<dbReference type="InterPro" id="IPR013785">
    <property type="entry name" value="Aldolase_TIM"/>
</dbReference>
<dbReference type="SFLD" id="SFLDG01060">
    <property type="entry name" value="BATS_domain_containing"/>
    <property type="match status" value="1"/>
</dbReference>
<dbReference type="SFLD" id="SFLDG01082">
    <property type="entry name" value="B12-binding_domain_containing"/>
    <property type="match status" value="1"/>
</dbReference>
<sequence>MTVFPSAKPSSAAVPNELFDPKALAHRALAGPPFTKEEMLALLRDPEDPEVLHILCRAAHLVRLKVFGNVLVLRGIIEFSNICRNDCLYCGLRRSNRNLVRYRMDEEEIFAAVERAIRMGFRRIVLQSGEDGAWHPDRLVRLVREIVTRYGVVLTLSVGELPFEAYRRLMDAGAYRYLMRHETSDPELYARLHPGTSFGVRREHLYTLKSLGYATGPGMMVGLPGQTLESLVDDVIFMRELRAEMAGVGPFIPHPETPLRDAAPGSPILTLKMVALTRLNLPETHLPATTALRVAFRDNPHLPLLCGPNVVMPDVTPPRWKVHYDLYPGKTKADLVDDGENVYAYWERQAAEVGLVVD</sequence>
<feature type="binding site" evidence="7">
    <location>
        <position position="90"/>
    </location>
    <ligand>
        <name>[4Fe-4S] cluster</name>
        <dbReference type="ChEBI" id="CHEBI:49883"/>
        <note>4Fe-4S-S-AdoMet</note>
    </ligand>
</feature>